<gene>
    <name evidence="1" type="ORF">Taro_015188</name>
</gene>
<organism evidence="1 2">
    <name type="scientific">Colocasia esculenta</name>
    <name type="common">Wild taro</name>
    <name type="synonym">Arum esculentum</name>
    <dbReference type="NCBI Taxonomy" id="4460"/>
    <lineage>
        <taxon>Eukaryota</taxon>
        <taxon>Viridiplantae</taxon>
        <taxon>Streptophyta</taxon>
        <taxon>Embryophyta</taxon>
        <taxon>Tracheophyta</taxon>
        <taxon>Spermatophyta</taxon>
        <taxon>Magnoliopsida</taxon>
        <taxon>Liliopsida</taxon>
        <taxon>Araceae</taxon>
        <taxon>Aroideae</taxon>
        <taxon>Colocasieae</taxon>
        <taxon>Colocasia</taxon>
    </lineage>
</organism>
<keyword evidence="2" id="KW-1185">Reference proteome</keyword>
<accession>A0A843UGW6</accession>
<proteinExistence type="predicted"/>
<evidence type="ECO:0000313" key="1">
    <source>
        <dbReference type="EMBL" id="MQL82725.1"/>
    </source>
</evidence>
<dbReference type="AlphaFoldDB" id="A0A843UGW6"/>
<dbReference type="EMBL" id="NMUH01000650">
    <property type="protein sequence ID" value="MQL82725.1"/>
    <property type="molecule type" value="Genomic_DNA"/>
</dbReference>
<reference evidence="1" key="1">
    <citation type="submission" date="2017-07" db="EMBL/GenBank/DDBJ databases">
        <title>Taro Niue Genome Assembly and Annotation.</title>
        <authorList>
            <person name="Atibalentja N."/>
            <person name="Keating K."/>
            <person name="Fields C.J."/>
        </authorList>
    </citation>
    <scope>NUCLEOTIDE SEQUENCE</scope>
    <source>
        <strain evidence="1">Niue_2</strain>
        <tissue evidence="1">Leaf</tissue>
    </source>
</reference>
<protein>
    <submittedName>
        <fullName evidence="1">Uncharacterized protein</fullName>
    </submittedName>
</protein>
<dbReference type="Proteomes" id="UP000652761">
    <property type="component" value="Unassembled WGS sequence"/>
</dbReference>
<name>A0A843UGW6_COLES</name>
<comment type="caution">
    <text evidence="1">The sequence shown here is derived from an EMBL/GenBank/DDBJ whole genome shotgun (WGS) entry which is preliminary data.</text>
</comment>
<evidence type="ECO:0000313" key="2">
    <source>
        <dbReference type="Proteomes" id="UP000652761"/>
    </source>
</evidence>
<sequence length="102" mass="11361">MVNVMAMFKEVRAGSTVSSADVGTPSVDDVTPHYGVMGMSLHEEREDKYYLPAKATDVRMVCQCACLRPHLGEIGAFVVSPSWEFLKKKSKLPQKEIQREEG</sequence>